<evidence type="ECO:0000256" key="5">
    <source>
        <dbReference type="ARBA" id="ARBA00022989"/>
    </source>
</evidence>
<dbReference type="GO" id="GO:0022857">
    <property type="term" value="F:transmembrane transporter activity"/>
    <property type="evidence" value="ECO:0007669"/>
    <property type="project" value="InterPro"/>
</dbReference>
<evidence type="ECO:0000256" key="1">
    <source>
        <dbReference type="ARBA" id="ARBA00004651"/>
    </source>
</evidence>
<dbReference type="AlphaFoldDB" id="Q2J9D0"/>
<dbReference type="RefSeq" id="WP_011437142.1">
    <property type="nucleotide sequence ID" value="NC_007777.1"/>
</dbReference>
<gene>
    <name evidence="9" type="ordered locus">Francci3_2752</name>
</gene>
<dbReference type="InterPro" id="IPR011701">
    <property type="entry name" value="MFS"/>
</dbReference>
<dbReference type="Pfam" id="PF07690">
    <property type="entry name" value="MFS_1"/>
    <property type="match status" value="1"/>
</dbReference>
<evidence type="ECO:0000313" key="10">
    <source>
        <dbReference type="Proteomes" id="UP000001937"/>
    </source>
</evidence>
<feature type="domain" description="Major facilitator superfamily (MFS) profile" evidence="8">
    <location>
        <begin position="16"/>
        <end position="476"/>
    </location>
</feature>
<feature type="transmembrane region" description="Helical" evidence="7">
    <location>
        <begin position="169"/>
        <end position="191"/>
    </location>
</feature>
<evidence type="ECO:0000256" key="3">
    <source>
        <dbReference type="ARBA" id="ARBA00022475"/>
    </source>
</evidence>
<feature type="transmembrane region" description="Helical" evidence="7">
    <location>
        <begin position="449"/>
        <end position="472"/>
    </location>
</feature>
<dbReference type="InterPro" id="IPR020846">
    <property type="entry name" value="MFS_dom"/>
</dbReference>
<dbReference type="Proteomes" id="UP000001937">
    <property type="component" value="Chromosome"/>
</dbReference>
<sequence length="498" mass="50457">MSRSAQPKESAASPLLLPVVCLGQFLVVFSLSSVNVALPSLAADLQMSRETQPYTVTAYGIALGSLLLLGGRAGDLLGRRRLFRLGTGVFAVGTVVCTLANVTGVLLAGRALEGLGAAMLAPAALGTINAIYPQGPSRNKALGVFGAVSSAAAGVGVLAGGVLTDGPGWRWAFAIKIPFCLLLLAVVGRIMPETRDTRSHHGFDIAGALTATGSMFSLVVAITQAEQRGFTSPAILALFGSAAVLLIAFIVIESRSDDPLMPLALFRRRGLSVANGATLLVWASFGSAFLLVALYVQQVLGYSPMKAGLTFVPMATAAALAANVAQATASRSARGPKPALLVGLVLLTVGVALLSRGDADTRYTAVLLPALVLCGAGLATSLTALNVAAFSGSNSDDSGVEAGLLSTSQEIGAALGVSILSTVSARVISDHLAAHPGDPTAMLSGTVDAFQVSFVVAAGMAAGAFLLSLIALSTRVDIPPASVSENPLAEPASIMPSR</sequence>
<comment type="subcellular location">
    <subcellularLocation>
        <location evidence="1">Cell membrane</location>
        <topology evidence="1">Multi-pass membrane protein</topology>
    </subcellularLocation>
</comment>
<evidence type="ECO:0000313" key="9">
    <source>
        <dbReference type="EMBL" id="ABD12112.1"/>
    </source>
</evidence>
<evidence type="ECO:0000256" key="6">
    <source>
        <dbReference type="ARBA" id="ARBA00023136"/>
    </source>
</evidence>
<dbReference type="Gene3D" id="1.20.1250.20">
    <property type="entry name" value="MFS general substrate transporter like domains"/>
    <property type="match status" value="1"/>
</dbReference>
<keyword evidence="2" id="KW-0813">Transport</keyword>
<organism evidence="9 10">
    <name type="scientific">Frankia casuarinae (strain DSM 45818 / CECT 9043 / HFP020203 / CcI3)</name>
    <dbReference type="NCBI Taxonomy" id="106370"/>
    <lineage>
        <taxon>Bacteria</taxon>
        <taxon>Bacillati</taxon>
        <taxon>Actinomycetota</taxon>
        <taxon>Actinomycetes</taxon>
        <taxon>Frankiales</taxon>
        <taxon>Frankiaceae</taxon>
        <taxon>Frankia</taxon>
    </lineage>
</organism>
<feature type="transmembrane region" description="Helical" evidence="7">
    <location>
        <begin position="114"/>
        <end position="132"/>
    </location>
</feature>
<dbReference type="KEGG" id="fra:Francci3_2752"/>
<feature type="transmembrane region" description="Helical" evidence="7">
    <location>
        <begin position="51"/>
        <end position="70"/>
    </location>
</feature>
<feature type="transmembrane region" description="Helical" evidence="7">
    <location>
        <begin position="144"/>
        <end position="163"/>
    </location>
</feature>
<feature type="transmembrane region" description="Helical" evidence="7">
    <location>
        <begin position="82"/>
        <end position="108"/>
    </location>
</feature>
<protein>
    <submittedName>
        <fullName evidence="9">Major facilitator superfamily MFS_1</fullName>
    </submittedName>
</protein>
<evidence type="ECO:0000256" key="2">
    <source>
        <dbReference type="ARBA" id="ARBA00022448"/>
    </source>
</evidence>
<feature type="transmembrane region" description="Helical" evidence="7">
    <location>
        <begin position="234"/>
        <end position="252"/>
    </location>
</feature>
<keyword evidence="3" id="KW-1003">Cell membrane</keyword>
<feature type="transmembrane region" description="Helical" evidence="7">
    <location>
        <begin position="338"/>
        <end position="355"/>
    </location>
</feature>
<dbReference type="PhylomeDB" id="Q2J9D0"/>
<dbReference type="InterPro" id="IPR036259">
    <property type="entry name" value="MFS_trans_sf"/>
</dbReference>
<name>Q2J9D0_FRACC</name>
<dbReference type="PROSITE" id="PS50850">
    <property type="entry name" value="MFS"/>
    <property type="match status" value="1"/>
</dbReference>
<dbReference type="CDD" id="cd17321">
    <property type="entry name" value="MFS_MMR_MDR_like"/>
    <property type="match status" value="1"/>
</dbReference>
<evidence type="ECO:0000256" key="4">
    <source>
        <dbReference type="ARBA" id="ARBA00022692"/>
    </source>
</evidence>
<feature type="transmembrane region" description="Helical" evidence="7">
    <location>
        <begin position="203"/>
        <end position="222"/>
    </location>
</feature>
<dbReference type="PANTHER" id="PTHR42718">
    <property type="entry name" value="MAJOR FACILITATOR SUPERFAMILY MULTIDRUG TRANSPORTER MFSC"/>
    <property type="match status" value="1"/>
</dbReference>
<dbReference type="GO" id="GO:0005886">
    <property type="term" value="C:plasma membrane"/>
    <property type="evidence" value="ECO:0007669"/>
    <property type="project" value="UniProtKB-SubCell"/>
</dbReference>
<feature type="transmembrane region" description="Helical" evidence="7">
    <location>
        <begin position="273"/>
        <end position="296"/>
    </location>
</feature>
<feature type="transmembrane region" description="Helical" evidence="7">
    <location>
        <begin position="12"/>
        <end position="31"/>
    </location>
</feature>
<proteinExistence type="predicted"/>
<keyword evidence="5 7" id="KW-1133">Transmembrane helix</keyword>
<feature type="transmembrane region" description="Helical" evidence="7">
    <location>
        <begin position="367"/>
        <end position="390"/>
    </location>
</feature>
<dbReference type="EMBL" id="CP000249">
    <property type="protein sequence ID" value="ABD12112.1"/>
    <property type="molecule type" value="Genomic_DNA"/>
</dbReference>
<dbReference type="SUPFAM" id="SSF103473">
    <property type="entry name" value="MFS general substrate transporter"/>
    <property type="match status" value="1"/>
</dbReference>
<accession>Q2J9D0</accession>
<keyword evidence="6 7" id="KW-0472">Membrane</keyword>
<dbReference type="eggNOG" id="COG0477">
    <property type="taxonomic scope" value="Bacteria"/>
</dbReference>
<keyword evidence="10" id="KW-1185">Reference proteome</keyword>
<dbReference type="HOGENOM" id="CLU_000960_28_2_11"/>
<dbReference type="Gene3D" id="1.20.1720.10">
    <property type="entry name" value="Multidrug resistance protein D"/>
    <property type="match status" value="1"/>
</dbReference>
<evidence type="ECO:0000256" key="7">
    <source>
        <dbReference type="SAM" id="Phobius"/>
    </source>
</evidence>
<evidence type="ECO:0000259" key="8">
    <source>
        <dbReference type="PROSITE" id="PS50850"/>
    </source>
</evidence>
<dbReference type="STRING" id="106370.Francci3_2752"/>
<keyword evidence="4 7" id="KW-0812">Transmembrane</keyword>
<dbReference type="PANTHER" id="PTHR42718:SF46">
    <property type="entry name" value="BLR6921 PROTEIN"/>
    <property type="match status" value="1"/>
</dbReference>
<reference evidence="9 10" key="1">
    <citation type="journal article" date="2007" name="Genome Res.">
        <title>Genome characteristics of facultatively symbiotic Frankia sp. strains reflect host range and host plant biogeography.</title>
        <authorList>
            <person name="Normand P."/>
            <person name="Lapierre P."/>
            <person name="Tisa L.S."/>
            <person name="Gogarten J.P."/>
            <person name="Alloisio N."/>
            <person name="Bagnarol E."/>
            <person name="Bassi C.A."/>
            <person name="Berry A.M."/>
            <person name="Bickhart D.M."/>
            <person name="Choisne N."/>
            <person name="Couloux A."/>
            <person name="Cournoyer B."/>
            <person name="Cruveiller S."/>
            <person name="Daubin V."/>
            <person name="Demange N."/>
            <person name="Francino M.P."/>
            <person name="Goltsman E."/>
            <person name="Huang Y."/>
            <person name="Kopp O.R."/>
            <person name="Labarre L."/>
            <person name="Lapidus A."/>
            <person name="Lavire C."/>
            <person name="Marechal J."/>
            <person name="Martinez M."/>
            <person name="Mastronunzio J.E."/>
            <person name="Mullin B.C."/>
            <person name="Niemann J."/>
            <person name="Pujic P."/>
            <person name="Rawnsley T."/>
            <person name="Rouy Z."/>
            <person name="Schenowitz C."/>
            <person name="Sellstedt A."/>
            <person name="Tavares F."/>
            <person name="Tomkins J.P."/>
            <person name="Vallenet D."/>
            <person name="Valverde C."/>
            <person name="Wall L.G."/>
            <person name="Wang Y."/>
            <person name="Medigue C."/>
            <person name="Benson D.R."/>
        </authorList>
    </citation>
    <scope>NUCLEOTIDE SEQUENCE [LARGE SCALE GENOMIC DNA]</scope>
    <source>
        <strain evidence="10">DSM 45818 / CECT 9043 / CcI3</strain>
    </source>
</reference>